<proteinExistence type="predicted"/>
<sequence length="49" mass="5574">MTLMANAGQPIFYRFGSPRSCFYLAVGREVAGYAKLYMYFPDDETVVLL</sequence>
<comment type="caution">
    <text evidence="1">The sequence shown here is derived from an EMBL/GenBank/DDBJ whole genome shotgun (WGS) entry which is preliminary data.</text>
</comment>
<protein>
    <submittedName>
        <fullName evidence="1">Uncharacterized protein</fullName>
    </submittedName>
</protein>
<organism evidence="1">
    <name type="scientific">sediment metagenome</name>
    <dbReference type="NCBI Taxonomy" id="749907"/>
    <lineage>
        <taxon>unclassified sequences</taxon>
        <taxon>metagenomes</taxon>
        <taxon>ecological metagenomes</taxon>
    </lineage>
</organism>
<gene>
    <name evidence="1" type="ORF">LDC_0151</name>
</gene>
<dbReference type="EMBL" id="ADZX01000019">
    <property type="protein sequence ID" value="EFK97792.1"/>
    <property type="molecule type" value="Genomic_DNA"/>
</dbReference>
<reference evidence="1" key="1">
    <citation type="submission" date="2010-07" db="EMBL/GenBank/DDBJ databases">
        <authorList>
            <consortium name="CONSOLIDER consortium CSD2007-00005"/>
            <person name="Guazzaroni M.-E."/>
            <person name="Richter M."/>
            <person name="Garcia-Salamanca A."/>
            <person name="Yarza P."/>
            <person name="Ferrer M."/>
        </authorList>
    </citation>
    <scope>NUCLEOTIDE SEQUENCE</scope>
</reference>
<evidence type="ECO:0000313" key="1">
    <source>
        <dbReference type="EMBL" id="EFK97792.1"/>
    </source>
</evidence>
<reference evidence="1" key="2">
    <citation type="journal article" date="2011" name="Microb. Ecol.">
        <title>Taxonomic and Functional Metagenomic Profiling of the Microbial Community in the Anoxic Sediment of a Sub-saline Shallow Lake (Laguna de Carrizo, Central Spain).</title>
        <authorList>
            <person name="Ferrer M."/>
            <person name="Guazzaroni M.E."/>
            <person name="Richter M."/>
            <person name="Garcia-Salamanca A."/>
            <person name="Yarza P."/>
            <person name="Suarez-Suarez A."/>
            <person name="Solano J."/>
            <person name="Alcaide M."/>
            <person name="van Dillewijn P."/>
            <person name="Molina-Henares M.A."/>
            <person name="Lopez-Cortes N."/>
            <person name="Al-Ramahi Y."/>
            <person name="Guerrero C."/>
            <person name="Acosta A."/>
            <person name="de Eugenio L.I."/>
            <person name="Martinez V."/>
            <person name="Marques S."/>
            <person name="Rojo F."/>
            <person name="Santero E."/>
            <person name="Genilloud O."/>
            <person name="Perez-Perez J."/>
            <person name="Rossello-Mora R."/>
            <person name="Ramos J.L."/>
        </authorList>
    </citation>
    <scope>NUCLEOTIDE SEQUENCE</scope>
</reference>
<feature type="non-terminal residue" evidence="1">
    <location>
        <position position="49"/>
    </location>
</feature>
<accession>D9PF73</accession>
<name>D9PF73_9ZZZZ</name>
<dbReference type="AlphaFoldDB" id="D9PF73"/>